<dbReference type="EMBL" id="UPTC01001183">
    <property type="protein sequence ID" value="VBB31310.1"/>
    <property type="molecule type" value="Genomic_DNA"/>
</dbReference>
<accession>A0A498SMV3</accession>
<evidence type="ECO:0008006" key="3">
    <source>
        <dbReference type="Google" id="ProtNLM"/>
    </source>
</evidence>
<name>A0A498SMV3_ACAVI</name>
<evidence type="ECO:0000313" key="1">
    <source>
        <dbReference type="EMBL" id="VBB31310.1"/>
    </source>
</evidence>
<protein>
    <recommendedName>
        <fullName evidence="3">Neurotransmitter-gated ion-channel ligand-binding domain-containing protein</fullName>
    </recommendedName>
</protein>
<organism evidence="1 2">
    <name type="scientific">Acanthocheilonema viteae</name>
    <name type="common">Filarial nematode worm</name>
    <name type="synonym">Dipetalonema viteae</name>
    <dbReference type="NCBI Taxonomy" id="6277"/>
    <lineage>
        <taxon>Eukaryota</taxon>
        <taxon>Metazoa</taxon>
        <taxon>Ecdysozoa</taxon>
        <taxon>Nematoda</taxon>
        <taxon>Chromadorea</taxon>
        <taxon>Rhabditida</taxon>
        <taxon>Spirurina</taxon>
        <taxon>Spiruromorpha</taxon>
        <taxon>Filarioidea</taxon>
        <taxon>Onchocercidae</taxon>
        <taxon>Acanthocheilonema</taxon>
    </lineage>
</organism>
<dbReference type="Proteomes" id="UP000276991">
    <property type="component" value="Unassembled WGS sequence"/>
</dbReference>
<reference evidence="1 2" key="1">
    <citation type="submission" date="2018-08" db="EMBL/GenBank/DDBJ databases">
        <authorList>
            <person name="Laetsch R D."/>
            <person name="Stevens L."/>
            <person name="Kumar S."/>
            <person name="Blaxter L. M."/>
        </authorList>
    </citation>
    <scope>NUCLEOTIDE SEQUENCE [LARGE SCALE GENOMIC DNA]</scope>
</reference>
<keyword evidence="2" id="KW-1185">Reference proteome</keyword>
<evidence type="ECO:0000313" key="2">
    <source>
        <dbReference type="Proteomes" id="UP000276991"/>
    </source>
</evidence>
<feature type="non-terminal residue" evidence="1">
    <location>
        <position position="52"/>
    </location>
</feature>
<dbReference type="OrthoDB" id="5779643at2759"/>
<dbReference type="STRING" id="6277.A0A498SMV3"/>
<dbReference type="AlphaFoldDB" id="A0A498SMV3"/>
<gene>
    <name evidence="1" type="ORF">NAV_LOCUS6101</name>
</gene>
<sequence length="52" mass="5848">MVSVHGQSPKVLRSRQIGLEGQVLSRILSEYDPQTRPPVRGCPLKSYLIPFI</sequence>
<proteinExistence type="predicted"/>